<feature type="compositionally biased region" description="Basic and acidic residues" evidence="1">
    <location>
        <begin position="161"/>
        <end position="175"/>
    </location>
</feature>
<organism evidence="4 5">
    <name type="scientific">Mycena metata</name>
    <dbReference type="NCBI Taxonomy" id="1033252"/>
    <lineage>
        <taxon>Eukaryota</taxon>
        <taxon>Fungi</taxon>
        <taxon>Dikarya</taxon>
        <taxon>Basidiomycota</taxon>
        <taxon>Agaricomycotina</taxon>
        <taxon>Agaricomycetes</taxon>
        <taxon>Agaricomycetidae</taxon>
        <taxon>Agaricales</taxon>
        <taxon>Marasmiineae</taxon>
        <taxon>Mycenaceae</taxon>
        <taxon>Mycena</taxon>
    </lineage>
</organism>
<dbReference type="Pfam" id="PF07919">
    <property type="entry name" value="Gryzun"/>
    <property type="match status" value="1"/>
</dbReference>
<evidence type="ECO:0000313" key="4">
    <source>
        <dbReference type="EMBL" id="KAJ7716532.1"/>
    </source>
</evidence>
<feature type="domain" description="Trafficking protein particle complex subunit 11" evidence="3">
    <location>
        <begin position="353"/>
        <end position="621"/>
    </location>
</feature>
<dbReference type="AlphaFoldDB" id="A0AAD7HAW1"/>
<proteinExistence type="predicted"/>
<dbReference type="Pfam" id="PF11817">
    <property type="entry name" value="Foie-gras_1"/>
    <property type="match status" value="1"/>
</dbReference>
<reference evidence="4" key="1">
    <citation type="submission" date="2023-03" db="EMBL/GenBank/DDBJ databases">
        <title>Massive genome expansion in bonnet fungi (Mycena s.s.) driven by repeated elements and novel gene families across ecological guilds.</title>
        <authorList>
            <consortium name="Lawrence Berkeley National Laboratory"/>
            <person name="Harder C.B."/>
            <person name="Miyauchi S."/>
            <person name="Viragh M."/>
            <person name="Kuo A."/>
            <person name="Thoen E."/>
            <person name="Andreopoulos B."/>
            <person name="Lu D."/>
            <person name="Skrede I."/>
            <person name="Drula E."/>
            <person name="Henrissat B."/>
            <person name="Morin E."/>
            <person name="Kohler A."/>
            <person name="Barry K."/>
            <person name="LaButti K."/>
            <person name="Morin E."/>
            <person name="Salamov A."/>
            <person name="Lipzen A."/>
            <person name="Mereny Z."/>
            <person name="Hegedus B."/>
            <person name="Baldrian P."/>
            <person name="Stursova M."/>
            <person name="Weitz H."/>
            <person name="Taylor A."/>
            <person name="Grigoriev I.V."/>
            <person name="Nagy L.G."/>
            <person name="Martin F."/>
            <person name="Kauserud H."/>
        </authorList>
    </citation>
    <scope>NUCLEOTIDE SEQUENCE</scope>
    <source>
        <strain evidence="4">CBHHK182m</strain>
    </source>
</reference>
<dbReference type="PANTHER" id="PTHR14374:SF0">
    <property type="entry name" value="TRAFFICKING PROTEIN PARTICLE COMPLEX SUBUNIT 11"/>
    <property type="match status" value="1"/>
</dbReference>
<accession>A0AAD7HAW1</accession>
<evidence type="ECO:0000259" key="3">
    <source>
        <dbReference type="Pfam" id="PF11817"/>
    </source>
</evidence>
<dbReference type="InterPro" id="IPR012880">
    <property type="entry name" value="Gryzun"/>
</dbReference>
<feature type="region of interest" description="Disordered" evidence="1">
    <location>
        <begin position="152"/>
        <end position="175"/>
    </location>
</feature>
<protein>
    <submittedName>
        <fullName evidence="4">Gryzun, putative trafficking through golgi-domain-containing protein</fullName>
    </submittedName>
</protein>
<feature type="domain" description="Gryzun putative trafficking through Golgi" evidence="2">
    <location>
        <begin position="661"/>
        <end position="892"/>
    </location>
</feature>
<keyword evidence="5" id="KW-1185">Reference proteome</keyword>
<comment type="caution">
    <text evidence="4">The sequence shown here is derived from an EMBL/GenBank/DDBJ whole genome shotgun (WGS) entry which is preliminary data.</text>
</comment>
<feature type="compositionally biased region" description="Low complexity" evidence="1">
    <location>
        <begin position="29"/>
        <end position="45"/>
    </location>
</feature>
<sequence length="1250" mass="138710">MNSYPPELLAQLAPVMFVAGLDPPPPSTPTTAQSPTTPTASKAPQQDPFVILTMRLREALLAQRKVAIWQPDKSKSFQIIPVDKTVRFPPRKLVPQDDPGYSAAHSPLSPLTPSSPLHPDGLIAPIWIRKHTTLVPSVFVMFLRIYEYPPHMPRSPLDPPDPDRERDRELEERKRDAELAADIALRKKSTNERNIKLTVVLMATRRMLDDPSLDGRLTYIRRQSGLDSRAALFVLSPVSQQELGDFVKSLQQALYEPALEYYTAHSKRVRRKRNRHSQAISSYPTVPHTPLGTPGIGRPLRPEGWTVRYEYKMACFAEFRGEDDIALKHYQDAYEMLVIMFGSTAILPPRTKRWAEAKVLADCINIKVAKLYLYNNEHALALSHHNTHIRKFGDFSRGWGIGEETFEFWSWIARQHRILAELLEHGTQSKLVIPDHRPVNPVASQRPSVAVPSSVLELEAMRTMGMNPSHALQHPGYYYYMAAKCTEARRERFLAAAEAEASQTSPHNPSPGFTNEKKVDHLIIILELYTKAYELFKKYAPANAQNQNQGRLTLWIAYRIGQTYYESGKFDMAVRFFERIAKSYRREKWGLLLRPLLATWYACARQLGDVELSIRLLVEMLGYGVEESEDPASLEEDLLAVLRNSIPSTPDPEPMAIDLGESQPMLDSSVAFWTSEVKVGEPAAFQLCLAAPTTITLASLPFASLEIHFSGNLPPVVVKHAPEVLPAVVQRVDLGHISSSGAAGSPVANFRWQPGAAVVLTGTVSSGIPASFKILKVVLTLVEGPWTIQIPFDPSKSRGSSVPSARWLSSVDPPRFFPITREDFSSVIIRHRSHSILMSLSHKAPAYLDEDYPILIEVTNADDRELEVTADVLLQPTEIDGTENAIVLDDERSSSLIKGVNFGVLQPGVSVVKTLHLISTGAAGERMVDVSIQSTAVGGHQHENPELQDMTETLQTLVVPTSEAIKVNFGVVYKRALTARAGVADLRTYDHDFWDDSDGGEAIVTAQMECAGPWGLEVASVKLLRKDNEHAKVVEASIDTDNDIPSDYLTGDEFSDVCRVSMDIGEDLDLAEAAITGPGSYEVNWRRILGSGDRGPLSTSIFPLPPLRPPIDGVIALLDVSPTAKLHVPVPLTITIRNRHPSRSANVTIQLEPDPSDGFVVAGLRSGRVPILLPGGEEKVTWRLIPVDCGYVKVPRIKIVDKRRALVSAQAREPNAEVETEGDVVKIIDVRLDRARERKITGRVSVESTR</sequence>
<evidence type="ECO:0000256" key="1">
    <source>
        <dbReference type="SAM" id="MobiDB-lite"/>
    </source>
</evidence>
<feature type="region of interest" description="Disordered" evidence="1">
    <location>
        <begin position="19"/>
        <end position="45"/>
    </location>
</feature>
<dbReference type="PANTHER" id="PTHR14374">
    <property type="entry name" value="FOIE GRAS"/>
    <property type="match status" value="1"/>
</dbReference>
<evidence type="ECO:0000313" key="5">
    <source>
        <dbReference type="Proteomes" id="UP001215598"/>
    </source>
</evidence>
<dbReference type="EMBL" id="JARKIB010000290">
    <property type="protein sequence ID" value="KAJ7716532.1"/>
    <property type="molecule type" value="Genomic_DNA"/>
</dbReference>
<gene>
    <name evidence="4" type="ORF">B0H16DRAFT_456652</name>
</gene>
<dbReference type="Proteomes" id="UP001215598">
    <property type="component" value="Unassembled WGS sequence"/>
</dbReference>
<evidence type="ECO:0000259" key="2">
    <source>
        <dbReference type="Pfam" id="PF07919"/>
    </source>
</evidence>
<name>A0AAD7HAW1_9AGAR</name>
<dbReference type="InterPro" id="IPR021773">
    <property type="entry name" value="TPC11"/>
</dbReference>